<dbReference type="AlphaFoldDB" id="A0A831VQ45"/>
<dbReference type="InterPro" id="IPR025563">
    <property type="entry name" value="DUF4286"/>
</dbReference>
<gene>
    <name evidence="1" type="ORF">ENH87_05140</name>
</gene>
<name>A0A831VQ45_9FLAO</name>
<protein>
    <submittedName>
        <fullName evidence="1">DUF4286 family protein</fullName>
    </submittedName>
</protein>
<proteinExistence type="predicted"/>
<dbReference type="Proteomes" id="UP000886191">
    <property type="component" value="Unassembled WGS sequence"/>
</dbReference>
<reference evidence="1" key="1">
    <citation type="journal article" date="2020" name="mSystems">
        <title>Genome- and Community-Level Interaction Insights into Carbon Utilization and Element Cycling Functions of Hydrothermarchaeota in Hydrothermal Sediment.</title>
        <authorList>
            <person name="Zhou Z."/>
            <person name="Liu Y."/>
            <person name="Xu W."/>
            <person name="Pan J."/>
            <person name="Luo Z.H."/>
            <person name="Li M."/>
        </authorList>
    </citation>
    <scope>NUCLEOTIDE SEQUENCE [LARGE SCALE GENOMIC DNA]</scope>
    <source>
        <strain evidence="1">HyVt-345</strain>
    </source>
</reference>
<accession>A0A831VQ45</accession>
<sequence>MYIYNVTTNIESSVHDKWLQWMQVTHIPDILETGKFLNAKMSRVLVEEDMGGLTYSVQFTCVNKETLQKYYAEDANRLRQDALKRFPNQFVSFRTELEVISEH</sequence>
<comment type="caution">
    <text evidence="1">The sequence shown here is derived from an EMBL/GenBank/DDBJ whole genome shotgun (WGS) entry which is preliminary data.</text>
</comment>
<evidence type="ECO:0000313" key="1">
    <source>
        <dbReference type="EMBL" id="HEA20283.1"/>
    </source>
</evidence>
<dbReference type="Pfam" id="PF14114">
    <property type="entry name" value="DUF4286"/>
    <property type="match status" value="1"/>
</dbReference>
<organism evidence="1">
    <name type="scientific">Pricia antarctica</name>
    <dbReference type="NCBI Taxonomy" id="641691"/>
    <lineage>
        <taxon>Bacteria</taxon>
        <taxon>Pseudomonadati</taxon>
        <taxon>Bacteroidota</taxon>
        <taxon>Flavobacteriia</taxon>
        <taxon>Flavobacteriales</taxon>
        <taxon>Flavobacteriaceae</taxon>
        <taxon>Pricia</taxon>
    </lineage>
</organism>
<dbReference type="EMBL" id="DRGL01000023">
    <property type="protein sequence ID" value="HEA20283.1"/>
    <property type="molecule type" value="Genomic_DNA"/>
</dbReference>